<dbReference type="Gene3D" id="3.40.50.720">
    <property type="entry name" value="NAD(P)-binding Rossmann-like Domain"/>
    <property type="match status" value="1"/>
</dbReference>
<dbReference type="PANTHER" id="PTHR15020:SF50">
    <property type="entry name" value="UPF0659 PROTEIN YMR090W"/>
    <property type="match status" value="1"/>
</dbReference>
<organism evidence="2 3">
    <name type="scientific">Paenibacillus lacisoli</name>
    <dbReference type="NCBI Taxonomy" id="3064525"/>
    <lineage>
        <taxon>Bacteria</taxon>
        <taxon>Bacillati</taxon>
        <taxon>Bacillota</taxon>
        <taxon>Bacilli</taxon>
        <taxon>Bacillales</taxon>
        <taxon>Paenibacillaceae</taxon>
        <taxon>Paenibacillus</taxon>
    </lineage>
</organism>
<dbReference type="EMBL" id="JAUQTB010000002">
    <property type="protein sequence ID" value="MDO7905609.1"/>
    <property type="molecule type" value="Genomic_DNA"/>
</dbReference>
<feature type="domain" description="NAD(P)-binding" evidence="1">
    <location>
        <begin position="7"/>
        <end position="190"/>
    </location>
</feature>
<reference evidence="2 3" key="1">
    <citation type="submission" date="2023-07" db="EMBL/GenBank/DDBJ databases">
        <title>Paenibacillus sp. JX-17 nov. isolated from soil.</title>
        <authorList>
            <person name="Wan Y."/>
            <person name="Liu B."/>
        </authorList>
    </citation>
    <scope>NUCLEOTIDE SEQUENCE [LARGE SCALE GENOMIC DNA]</scope>
    <source>
        <strain evidence="2 3">JX-17</strain>
    </source>
</reference>
<dbReference type="PANTHER" id="PTHR15020">
    <property type="entry name" value="FLAVIN REDUCTASE-RELATED"/>
    <property type="match status" value="1"/>
</dbReference>
<dbReference type="CDD" id="cd05243">
    <property type="entry name" value="SDR_a5"/>
    <property type="match status" value="1"/>
</dbReference>
<evidence type="ECO:0000259" key="1">
    <source>
        <dbReference type="Pfam" id="PF13460"/>
    </source>
</evidence>
<gene>
    <name evidence="2" type="ORF">Q5741_04185</name>
</gene>
<name>A0ABT9C8N7_9BACL</name>
<accession>A0ABT9C8N7</accession>
<dbReference type="InterPro" id="IPR016040">
    <property type="entry name" value="NAD(P)-bd_dom"/>
</dbReference>
<dbReference type="Pfam" id="PF13460">
    <property type="entry name" value="NAD_binding_10"/>
    <property type="match status" value="1"/>
</dbReference>
<dbReference type="InterPro" id="IPR036291">
    <property type="entry name" value="NAD(P)-bd_dom_sf"/>
</dbReference>
<dbReference type="Proteomes" id="UP001240171">
    <property type="component" value="Unassembled WGS sequence"/>
</dbReference>
<keyword evidence="3" id="KW-1185">Reference proteome</keyword>
<dbReference type="SUPFAM" id="SSF51735">
    <property type="entry name" value="NAD(P)-binding Rossmann-fold domains"/>
    <property type="match status" value="1"/>
</dbReference>
<evidence type="ECO:0000313" key="2">
    <source>
        <dbReference type="EMBL" id="MDO7905609.1"/>
    </source>
</evidence>
<evidence type="ECO:0000313" key="3">
    <source>
        <dbReference type="Proteomes" id="UP001240171"/>
    </source>
</evidence>
<dbReference type="RefSeq" id="WP_305022814.1">
    <property type="nucleotide sequence ID" value="NZ_JAUQTB010000002.1"/>
</dbReference>
<proteinExistence type="predicted"/>
<protein>
    <submittedName>
        <fullName evidence="2">SDR family oxidoreductase</fullName>
    </submittedName>
</protein>
<sequence length="214" mass="23016">MKVLVVGANGQIGKLLVEQLQHHEHHTVRAMVRSEDQAKALEKQGIEAVVADLEGSVSSIAEAVGDCEAIVFTAGSGGSTGSDKTLLIDLDGAVKTVEAAEKAGVQRFVMVSALQAHRRENWSEQIKPYYVAKHFADRALTQSALDYTILRPGGLVNEPGTGRIRMADNIETGRIPRADVAAAIIAVLDQKNTFRRAVDLVSGDQSIQEAVRHI</sequence>
<comment type="caution">
    <text evidence="2">The sequence shown here is derived from an EMBL/GenBank/DDBJ whole genome shotgun (WGS) entry which is preliminary data.</text>
</comment>